<feature type="compositionally biased region" description="Pro residues" evidence="2">
    <location>
        <begin position="169"/>
        <end position="187"/>
    </location>
</feature>
<evidence type="ECO:0000256" key="2">
    <source>
        <dbReference type="SAM" id="MobiDB-lite"/>
    </source>
</evidence>
<dbReference type="Gene3D" id="3.60.40.10">
    <property type="entry name" value="PPM-type phosphatase domain"/>
    <property type="match status" value="1"/>
</dbReference>
<dbReference type="PROSITE" id="PS50112">
    <property type="entry name" value="PAS"/>
    <property type="match status" value="1"/>
</dbReference>
<dbReference type="Pfam" id="PF07228">
    <property type="entry name" value="SpoIIE"/>
    <property type="match status" value="1"/>
</dbReference>
<dbReference type="InterPro" id="IPR036457">
    <property type="entry name" value="PPM-type-like_dom_sf"/>
</dbReference>
<dbReference type="Proteomes" id="UP000516373">
    <property type="component" value="Chromosome"/>
</dbReference>
<accession>A0A7G1NUY8</accession>
<organism evidence="4 5">
    <name type="scientific">Streptomyces tuirus</name>
    <dbReference type="NCBI Taxonomy" id="68278"/>
    <lineage>
        <taxon>Bacteria</taxon>
        <taxon>Bacillati</taxon>
        <taxon>Actinomycetota</taxon>
        <taxon>Actinomycetes</taxon>
        <taxon>Kitasatosporales</taxon>
        <taxon>Streptomycetaceae</taxon>
        <taxon>Streptomyces</taxon>
    </lineage>
</organism>
<dbReference type="InterPro" id="IPR035965">
    <property type="entry name" value="PAS-like_dom_sf"/>
</dbReference>
<gene>
    <name evidence="4" type="ORF">GCM10017668_66880</name>
</gene>
<feature type="domain" description="PAS" evidence="3">
    <location>
        <begin position="10"/>
        <end position="50"/>
    </location>
</feature>
<dbReference type="PANTHER" id="PTHR43156:SF2">
    <property type="entry name" value="STAGE II SPORULATION PROTEIN E"/>
    <property type="match status" value="1"/>
</dbReference>
<feature type="region of interest" description="Disordered" evidence="2">
    <location>
        <begin position="168"/>
        <end position="187"/>
    </location>
</feature>
<evidence type="ECO:0000256" key="1">
    <source>
        <dbReference type="ARBA" id="ARBA00022801"/>
    </source>
</evidence>
<keyword evidence="1" id="KW-0378">Hydrolase</keyword>
<evidence type="ECO:0000259" key="3">
    <source>
        <dbReference type="PROSITE" id="PS50112"/>
    </source>
</evidence>
<dbReference type="CDD" id="cd00130">
    <property type="entry name" value="PAS"/>
    <property type="match status" value="1"/>
</dbReference>
<evidence type="ECO:0000313" key="4">
    <source>
        <dbReference type="EMBL" id="BCL24845.1"/>
    </source>
</evidence>
<sequence length="187" mass="19521">MEDASAAATIDARGILTGWSEGARRLTGHPAHEAVGRAARELLAEAVPPEAVAPRAGTVTVRHRDGHQVGLRARACALTGPDGEASGYVITAAPPGRGETSLPSTATMGRLVTAVRTFADVDLPPDELLTHLDDLITHLASDDQGDGVAELGATCLYAVYDPVTRRLKWPPPGTPRPPWCCPTDPPG</sequence>
<dbReference type="PANTHER" id="PTHR43156">
    <property type="entry name" value="STAGE II SPORULATION PROTEIN E-RELATED"/>
    <property type="match status" value="1"/>
</dbReference>
<dbReference type="AlphaFoldDB" id="A0A7G1NUY8"/>
<name>A0A7G1NUY8_9ACTN</name>
<evidence type="ECO:0000313" key="5">
    <source>
        <dbReference type="Proteomes" id="UP000516373"/>
    </source>
</evidence>
<dbReference type="SUPFAM" id="SSF55785">
    <property type="entry name" value="PYP-like sensor domain (PAS domain)"/>
    <property type="match status" value="1"/>
</dbReference>
<dbReference type="Gene3D" id="3.30.450.20">
    <property type="entry name" value="PAS domain"/>
    <property type="match status" value="1"/>
</dbReference>
<reference evidence="4 5" key="1">
    <citation type="journal article" date="2014" name="Int. J. Syst. Evol. Microbiol.">
        <title>Complete genome sequence of Corynebacterium casei LMG S-19264T (=DSM 44701T), isolated from a smear-ripened cheese.</title>
        <authorList>
            <consortium name="US DOE Joint Genome Institute (JGI-PGF)"/>
            <person name="Walter F."/>
            <person name="Albersmeier A."/>
            <person name="Kalinowski J."/>
            <person name="Ruckert C."/>
        </authorList>
    </citation>
    <scope>NUCLEOTIDE SEQUENCE [LARGE SCALE GENOMIC DNA]</scope>
    <source>
        <strain evidence="4 5">JCM 4255</strain>
    </source>
</reference>
<dbReference type="GO" id="GO:0016791">
    <property type="term" value="F:phosphatase activity"/>
    <property type="evidence" value="ECO:0007669"/>
    <property type="project" value="TreeGrafter"/>
</dbReference>
<dbReference type="EMBL" id="AP023439">
    <property type="protein sequence ID" value="BCL24845.1"/>
    <property type="molecule type" value="Genomic_DNA"/>
</dbReference>
<proteinExistence type="predicted"/>
<dbReference type="KEGG" id="stui:GCM10017668_66880"/>
<protein>
    <recommendedName>
        <fullName evidence="3">PAS domain-containing protein</fullName>
    </recommendedName>
</protein>
<dbReference type="InterPro" id="IPR052016">
    <property type="entry name" value="Bact_Sigma-Reg"/>
</dbReference>
<dbReference type="InterPro" id="IPR000014">
    <property type="entry name" value="PAS"/>
</dbReference>
<dbReference type="InterPro" id="IPR001932">
    <property type="entry name" value="PPM-type_phosphatase-like_dom"/>
</dbReference>